<evidence type="ECO:0000313" key="3">
    <source>
        <dbReference type="Proteomes" id="UP001311915"/>
    </source>
</evidence>
<proteinExistence type="predicted"/>
<dbReference type="EMBL" id="JAWPEI010000011">
    <property type="protein sequence ID" value="KAK4710422.1"/>
    <property type="molecule type" value="Genomic_DNA"/>
</dbReference>
<evidence type="ECO:0000256" key="1">
    <source>
        <dbReference type="SAM" id="Phobius"/>
    </source>
</evidence>
<dbReference type="Proteomes" id="UP001311915">
    <property type="component" value="Unassembled WGS sequence"/>
</dbReference>
<keyword evidence="1" id="KW-0812">Transmembrane</keyword>
<accession>A0AAV9KAQ0</accession>
<comment type="caution">
    <text evidence="2">The sequence shown here is derived from an EMBL/GenBank/DDBJ whole genome shotgun (WGS) entry which is preliminary data.</text>
</comment>
<gene>
    <name evidence="2" type="ORF">R3W88_004935</name>
</gene>
<protein>
    <submittedName>
        <fullName evidence="2">Uncharacterized protein</fullName>
    </submittedName>
</protein>
<feature type="transmembrane region" description="Helical" evidence="1">
    <location>
        <begin position="15"/>
        <end position="37"/>
    </location>
</feature>
<organism evidence="2 3">
    <name type="scientific">Solanum pinnatisectum</name>
    <name type="common">tansyleaf nightshade</name>
    <dbReference type="NCBI Taxonomy" id="50273"/>
    <lineage>
        <taxon>Eukaryota</taxon>
        <taxon>Viridiplantae</taxon>
        <taxon>Streptophyta</taxon>
        <taxon>Embryophyta</taxon>
        <taxon>Tracheophyta</taxon>
        <taxon>Spermatophyta</taxon>
        <taxon>Magnoliopsida</taxon>
        <taxon>eudicotyledons</taxon>
        <taxon>Gunneridae</taxon>
        <taxon>Pentapetalae</taxon>
        <taxon>asterids</taxon>
        <taxon>lamiids</taxon>
        <taxon>Solanales</taxon>
        <taxon>Solanaceae</taxon>
        <taxon>Solanoideae</taxon>
        <taxon>Solaneae</taxon>
        <taxon>Solanum</taxon>
    </lineage>
</organism>
<reference evidence="2 3" key="1">
    <citation type="submission" date="2023-10" db="EMBL/GenBank/DDBJ databases">
        <title>Genome-Wide Identification Analysis in wild type Solanum Pinnatisectum Reveals Some Genes Defensing Phytophthora Infestans.</title>
        <authorList>
            <person name="Sun C."/>
        </authorList>
    </citation>
    <scope>NUCLEOTIDE SEQUENCE [LARGE SCALE GENOMIC DNA]</scope>
    <source>
        <strain evidence="2">LQN</strain>
        <tissue evidence="2">Leaf</tissue>
    </source>
</reference>
<keyword evidence="3" id="KW-1185">Reference proteome</keyword>
<dbReference type="AlphaFoldDB" id="A0AAV9KAQ0"/>
<keyword evidence="1" id="KW-0472">Membrane</keyword>
<evidence type="ECO:0000313" key="2">
    <source>
        <dbReference type="EMBL" id="KAK4710422.1"/>
    </source>
</evidence>
<sequence>MDPEPPKKARNNIDLLYYISWLRVVITALTNEGCYWWQFLLDIMRSAVLCNFNCSNFPVTSLVKILSPVTSIF</sequence>
<name>A0AAV9KAQ0_9SOLN</name>
<keyword evidence="1" id="KW-1133">Transmembrane helix</keyword>